<dbReference type="GO" id="GO:0016747">
    <property type="term" value="F:acyltransferase activity, transferring groups other than amino-acyl groups"/>
    <property type="evidence" value="ECO:0007669"/>
    <property type="project" value="InterPro"/>
</dbReference>
<dbReference type="CDD" id="cd04301">
    <property type="entry name" value="NAT_SF"/>
    <property type="match status" value="1"/>
</dbReference>
<dbReference type="SUPFAM" id="SSF55729">
    <property type="entry name" value="Acyl-CoA N-acyltransferases (Nat)"/>
    <property type="match status" value="1"/>
</dbReference>
<dbReference type="Gene3D" id="3.40.630.30">
    <property type="match status" value="1"/>
</dbReference>
<accession>A0A9D9E8Z1</accession>
<dbReference type="Pfam" id="PF13527">
    <property type="entry name" value="Acetyltransf_9"/>
    <property type="match status" value="1"/>
</dbReference>
<reference evidence="2" key="2">
    <citation type="journal article" date="2021" name="PeerJ">
        <title>Extensive microbial diversity within the chicken gut microbiome revealed by metagenomics and culture.</title>
        <authorList>
            <person name="Gilroy R."/>
            <person name="Ravi A."/>
            <person name="Getino M."/>
            <person name="Pursley I."/>
            <person name="Horton D.L."/>
            <person name="Alikhan N.F."/>
            <person name="Baker D."/>
            <person name="Gharbi K."/>
            <person name="Hall N."/>
            <person name="Watson M."/>
            <person name="Adriaenssens E.M."/>
            <person name="Foster-Nyarko E."/>
            <person name="Jarju S."/>
            <person name="Secka A."/>
            <person name="Antonio M."/>
            <person name="Oren A."/>
            <person name="Chaudhuri R.R."/>
            <person name="La Ragione R."/>
            <person name="Hildebrand F."/>
            <person name="Pallen M.J."/>
        </authorList>
    </citation>
    <scope>NUCLEOTIDE SEQUENCE</scope>
    <source>
        <strain evidence="2">11167</strain>
    </source>
</reference>
<dbReference type="InterPro" id="IPR016181">
    <property type="entry name" value="Acyl_CoA_acyltransferase"/>
</dbReference>
<reference evidence="2" key="1">
    <citation type="submission" date="2020-10" db="EMBL/GenBank/DDBJ databases">
        <authorList>
            <person name="Gilroy R."/>
        </authorList>
    </citation>
    <scope>NUCLEOTIDE SEQUENCE</scope>
    <source>
        <strain evidence="2">11167</strain>
    </source>
</reference>
<dbReference type="PROSITE" id="PS51186">
    <property type="entry name" value="GNAT"/>
    <property type="match status" value="1"/>
</dbReference>
<sequence length="210" mass="23306">MTLRRIGEGDWKAAEDLTRRAFYNIYEPGCVEHYLVHLMPEHEDFLPAPSLVAEEAGRLVSLILYTRSRLVDEAGRSLEIATFGPIAVDVAMQRRGLGKRLIAQSLAEAEREGIPALVIFGYPSNYVSSGFVSARKLGIATPDGRHPAAMLAKELVAGALSGHEWTYHQSPVMDIDTSAAEAFDASLPVMEKRWMPSQEEFWIMSRSTLD</sequence>
<evidence type="ECO:0000259" key="1">
    <source>
        <dbReference type="PROSITE" id="PS51186"/>
    </source>
</evidence>
<name>A0A9D9E8Z1_9SPIR</name>
<proteinExistence type="predicted"/>
<organism evidence="2 3">
    <name type="scientific">Candidatus Aphodenecus pullistercoris</name>
    <dbReference type="NCBI Taxonomy" id="2840669"/>
    <lineage>
        <taxon>Bacteria</taxon>
        <taxon>Pseudomonadati</taxon>
        <taxon>Spirochaetota</taxon>
        <taxon>Spirochaetia</taxon>
        <taxon>Spirochaetales</taxon>
        <taxon>Candidatus Aphodenecus</taxon>
    </lineage>
</organism>
<comment type="caution">
    <text evidence="2">The sequence shown here is derived from an EMBL/GenBank/DDBJ whole genome shotgun (WGS) entry which is preliminary data.</text>
</comment>
<dbReference type="AlphaFoldDB" id="A0A9D9E8Z1"/>
<evidence type="ECO:0000313" key="2">
    <source>
        <dbReference type="EMBL" id="MBO8442268.1"/>
    </source>
</evidence>
<gene>
    <name evidence="2" type="ORF">IAC42_00695</name>
</gene>
<dbReference type="InterPro" id="IPR000182">
    <property type="entry name" value="GNAT_dom"/>
</dbReference>
<evidence type="ECO:0000313" key="3">
    <source>
        <dbReference type="Proteomes" id="UP000823633"/>
    </source>
</evidence>
<dbReference type="Proteomes" id="UP000823633">
    <property type="component" value="Unassembled WGS sequence"/>
</dbReference>
<feature type="domain" description="N-acetyltransferase" evidence="1">
    <location>
        <begin position="1"/>
        <end position="156"/>
    </location>
</feature>
<protein>
    <submittedName>
        <fullName evidence="2">N-acetyltransferase</fullName>
    </submittedName>
</protein>
<dbReference type="EMBL" id="JADIMU010000005">
    <property type="protein sequence ID" value="MBO8442268.1"/>
    <property type="molecule type" value="Genomic_DNA"/>
</dbReference>